<accession>W8BCR2</accession>
<proteinExistence type="evidence at transcript level"/>
<evidence type="ECO:0000313" key="2">
    <source>
        <dbReference type="EMBL" id="JAB99055.1"/>
    </source>
</evidence>
<feature type="region of interest" description="Disordered" evidence="1">
    <location>
        <begin position="1"/>
        <end position="31"/>
    </location>
</feature>
<sequence>MYERESAHPRRRRNIEQTCAGAASRSRENKQNTKYKGAIAFAAAAKVAELKKFAGGLHKKIECSRNICEFVNNSSKTNNINWILSIEICRKVQVHCVIEMKCP</sequence>
<evidence type="ECO:0000256" key="1">
    <source>
        <dbReference type="SAM" id="MobiDB-lite"/>
    </source>
</evidence>
<dbReference type="AlphaFoldDB" id="W8BCR2"/>
<dbReference type="EMBL" id="GAMC01007500">
    <property type="protein sequence ID" value="JAB99055.1"/>
    <property type="molecule type" value="mRNA"/>
</dbReference>
<name>W8BCR2_CERCA</name>
<protein>
    <submittedName>
        <fullName evidence="2">Uncharacterized protein</fullName>
    </submittedName>
</protein>
<reference evidence="2" key="2">
    <citation type="journal article" date="2014" name="BMC Genomics">
        <title>A genomic perspective to assessing quality of mass-reared SIT flies used in Mediterranean fruit fly (Ceratitis capitata) eradication in California.</title>
        <authorList>
            <person name="Calla B."/>
            <person name="Hall B."/>
            <person name="Hou S."/>
            <person name="Geib S.M."/>
        </authorList>
    </citation>
    <scope>NUCLEOTIDE SEQUENCE</scope>
</reference>
<reference evidence="2" key="1">
    <citation type="submission" date="2013-07" db="EMBL/GenBank/DDBJ databases">
        <authorList>
            <person name="Geib S."/>
        </authorList>
    </citation>
    <scope>NUCLEOTIDE SEQUENCE</scope>
</reference>
<organism evidence="2">
    <name type="scientific">Ceratitis capitata</name>
    <name type="common">Mediterranean fruit fly</name>
    <name type="synonym">Tephritis capitata</name>
    <dbReference type="NCBI Taxonomy" id="7213"/>
    <lineage>
        <taxon>Eukaryota</taxon>
        <taxon>Metazoa</taxon>
        <taxon>Ecdysozoa</taxon>
        <taxon>Arthropoda</taxon>
        <taxon>Hexapoda</taxon>
        <taxon>Insecta</taxon>
        <taxon>Pterygota</taxon>
        <taxon>Neoptera</taxon>
        <taxon>Endopterygota</taxon>
        <taxon>Diptera</taxon>
        <taxon>Brachycera</taxon>
        <taxon>Muscomorpha</taxon>
        <taxon>Tephritoidea</taxon>
        <taxon>Tephritidae</taxon>
        <taxon>Ceratitis</taxon>
        <taxon>Ceratitis</taxon>
    </lineage>
</organism>